<dbReference type="Proteomes" id="UP000826271">
    <property type="component" value="Unassembled WGS sequence"/>
</dbReference>
<reference evidence="2" key="1">
    <citation type="submission" date="2019-10" db="EMBL/GenBank/DDBJ databases">
        <authorList>
            <person name="Zhang R."/>
            <person name="Pan Y."/>
            <person name="Wang J."/>
            <person name="Ma R."/>
            <person name="Yu S."/>
        </authorList>
    </citation>
    <scope>NUCLEOTIDE SEQUENCE</scope>
    <source>
        <strain evidence="2">LA-IB0</strain>
        <tissue evidence="2">Leaf</tissue>
    </source>
</reference>
<name>A0AAV6WSV9_9LAMI</name>
<keyword evidence="3" id="KW-1185">Reference proteome</keyword>
<organism evidence="2 3">
    <name type="scientific">Buddleja alternifolia</name>
    <dbReference type="NCBI Taxonomy" id="168488"/>
    <lineage>
        <taxon>Eukaryota</taxon>
        <taxon>Viridiplantae</taxon>
        <taxon>Streptophyta</taxon>
        <taxon>Embryophyta</taxon>
        <taxon>Tracheophyta</taxon>
        <taxon>Spermatophyta</taxon>
        <taxon>Magnoliopsida</taxon>
        <taxon>eudicotyledons</taxon>
        <taxon>Gunneridae</taxon>
        <taxon>Pentapetalae</taxon>
        <taxon>asterids</taxon>
        <taxon>lamiids</taxon>
        <taxon>Lamiales</taxon>
        <taxon>Scrophulariaceae</taxon>
        <taxon>Buddlejeae</taxon>
        <taxon>Buddleja</taxon>
    </lineage>
</organism>
<feature type="chain" id="PRO_5043383814" evidence="1">
    <location>
        <begin position="25"/>
        <end position="196"/>
    </location>
</feature>
<gene>
    <name evidence="2" type="ORF">BUALT_Bualt14G0081400</name>
</gene>
<evidence type="ECO:0000313" key="3">
    <source>
        <dbReference type="Proteomes" id="UP000826271"/>
    </source>
</evidence>
<proteinExistence type="predicted"/>
<protein>
    <submittedName>
        <fullName evidence="2">Uncharacterized protein</fullName>
    </submittedName>
</protein>
<evidence type="ECO:0000256" key="1">
    <source>
        <dbReference type="SAM" id="SignalP"/>
    </source>
</evidence>
<feature type="signal peptide" evidence="1">
    <location>
        <begin position="1"/>
        <end position="24"/>
    </location>
</feature>
<sequence>MYCLPVNAVGLFLDILCLRLVGHCLNSHHKEFDETEISSHSLKCLGLMEISMWMKFDVPNIRKLIFSGKCFSRLSFTSCLKECESHTSKLCNSSYVKASWFHALKRICDKVDPFQCYFQFGVVLATYLGVDGPFARAQIPGTTSTSPHYGQKVCFQLKWEPSDGVGDEPKKKQLGDDLMYCLPAPAQYGRGYVLRL</sequence>
<dbReference type="AlphaFoldDB" id="A0AAV6WSV9"/>
<comment type="caution">
    <text evidence="2">The sequence shown here is derived from an EMBL/GenBank/DDBJ whole genome shotgun (WGS) entry which is preliminary data.</text>
</comment>
<accession>A0AAV6WSV9</accession>
<keyword evidence="1" id="KW-0732">Signal</keyword>
<dbReference type="EMBL" id="WHWC01000014">
    <property type="protein sequence ID" value="KAG8370090.1"/>
    <property type="molecule type" value="Genomic_DNA"/>
</dbReference>
<evidence type="ECO:0000313" key="2">
    <source>
        <dbReference type="EMBL" id="KAG8370090.1"/>
    </source>
</evidence>